<proteinExistence type="predicted"/>
<dbReference type="EMBL" id="JANAVB010025999">
    <property type="protein sequence ID" value="KAJ6819620.1"/>
    <property type="molecule type" value="Genomic_DNA"/>
</dbReference>
<accession>A0AAX6FTE6</accession>
<name>A0AAX6FTE6_IRIPA</name>
<feature type="compositionally biased region" description="Low complexity" evidence="1">
    <location>
        <begin position="22"/>
        <end position="44"/>
    </location>
</feature>
<reference evidence="2" key="1">
    <citation type="journal article" date="2023" name="GigaByte">
        <title>Genome assembly of the bearded iris, Iris pallida Lam.</title>
        <authorList>
            <person name="Bruccoleri R.E."/>
            <person name="Oakeley E.J."/>
            <person name="Faust A.M.E."/>
            <person name="Altorfer M."/>
            <person name="Dessus-Babus S."/>
            <person name="Burckhardt D."/>
            <person name="Oertli M."/>
            <person name="Naumann U."/>
            <person name="Petersen F."/>
            <person name="Wong J."/>
        </authorList>
    </citation>
    <scope>NUCLEOTIDE SEQUENCE</scope>
    <source>
        <strain evidence="2">GSM-AAB239-AS_SAM_17_03QT</strain>
    </source>
</reference>
<dbReference type="Proteomes" id="UP001140949">
    <property type="component" value="Unassembled WGS sequence"/>
</dbReference>
<evidence type="ECO:0000256" key="1">
    <source>
        <dbReference type="SAM" id="MobiDB-lite"/>
    </source>
</evidence>
<gene>
    <name evidence="2" type="ORF">M6B38_400435</name>
</gene>
<keyword evidence="3" id="KW-1185">Reference proteome</keyword>
<organism evidence="2 3">
    <name type="scientific">Iris pallida</name>
    <name type="common">Sweet iris</name>
    <dbReference type="NCBI Taxonomy" id="29817"/>
    <lineage>
        <taxon>Eukaryota</taxon>
        <taxon>Viridiplantae</taxon>
        <taxon>Streptophyta</taxon>
        <taxon>Embryophyta</taxon>
        <taxon>Tracheophyta</taxon>
        <taxon>Spermatophyta</taxon>
        <taxon>Magnoliopsida</taxon>
        <taxon>Liliopsida</taxon>
        <taxon>Asparagales</taxon>
        <taxon>Iridaceae</taxon>
        <taxon>Iridoideae</taxon>
        <taxon>Irideae</taxon>
        <taxon>Iris</taxon>
    </lineage>
</organism>
<evidence type="ECO:0000313" key="2">
    <source>
        <dbReference type="EMBL" id="KAJ6819620.1"/>
    </source>
</evidence>
<feature type="region of interest" description="Disordered" evidence="1">
    <location>
        <begin position="1"/>
        <end position="90"/>
    </location>
</feature>
<reference evidence="2" key="2">
    <citation type="submission" date="2023-04" db="EMBL/GenBank/DDBJ databases">
        <authorList>
            <person name="Bruccoleri R.E."/>
            <person name="Oakeley E.J."/>
            <person name="Faust A.-M."/>
            <person name="Dessus-Babus S."/>
            <person name="Altorfer M."/>
            <person name="Burckhardt D."/>
            <person name="Oertli M."/>
            <person name="Naumann U."/>
            <person name="Petersen F."/>
            <person name="Wong J."/>
        </authorList>
    </citation>
    <scope>NUCLEOTIDE SEQUENCE</scope>
    <source>
        <strain evidence="2">GSM-AAB239-AS_SAM_17_03QT</strain>
        <tissue evidence="2">Leaf</tissue>
    </source>
</reference>
<protein>
    <submittedName>
        <fullName evidence="2">Basic proline-rich protein-like</fullName>
    </submittedName>
</protein>
<feature type="compositionally biased region" description="Low complexity" evidence="1">
    <location>
        <begin position="60"/>
        <end position="73"/>
    </location>
</feature>
<evidence type="ECO:0000313" key="3">
    <source>
        <dbReference type="Proteomes" id="UP001140949"/>
    </source>
</evidence>
<sequence length="144" mass="15329">MPAPPFQRGRPASSAVLPDLRTSPCTSPSPAAPALTPATFPARPLSSRPRDPAGPSADQRASPASGRAPASRAVARRRCPPRRTPTTCPAVRDSPCPALFAGDRVRSVELRVPSLRQPFGFHRFGNSKIQMTFLLGTDSSFQSI</sequence>
<dbReference type="AlphaFoldDB" id="A0AAX6FTE6"/>
<comment type="caution">
    <text evidence="2">The sequence shown here is derived from an EMBL/GenBank/DDBJ whole genome shotgun (WGS) entry which is preliminary data.</text>
</comment>